<dbReference type="Gene3D" id="3.40.50.2300">
    <property type="match status" value="1"/>
</dbReference>
<dbReference type="PRINTS" id="PR00038">
    <property type="entry name" value="HTHLUXR"/>
</dbReference>
<dbReference type="PROSITE" id="PS00622">
    <property type="entry name" value="HTH_LUXR_1"/>
    <property type="match status" value="1"/>
</dbReference>
<keyword evidence="2" id="KW-0804">Transcription</keyword>
<evidence type="ECO:0000256" key="1">
    <source>
        <dbReference type="ARBA" id="ARBA00023015"/>
    </source>
</evidence>
<dbReference type="RefSeq" id="WP_073199436.1">
    <property type="nucleotide sequence ID" value="NZ_FRCZ01000001.1"/>
</dbReference>
<dbReference type="InterPro" id="IPR051015">
    <property type="entry name" value="EvgA-like"/>
</dbReference>
<dbReference type="SUPFAM" id="SSF52172">
    <property type="entry name" value="CheY-like"/>
    <property type="match status" value="1"/>
</dbReference>
<dbReference type="InterPro" id="IPR036388">
    <property type="entry name" value="WH-like_DNA-bd_sf"/>
</dbReference>
<evidence type="ECO:0000313" key="5">
    <source>
        <dbReference type="Proteomes" id="UP000184184"/>
    </source>
</evidence>
<proteinExistence type="predicted"/>
<dbReference type="PANTHER" id="PTHR45566">
    <property type="entry name" value="HTH-TYPE TRANSCRIPTIONAL REGULATOR YHJB-RELATED"/>
    <property type="match status" value="1"/>
</dbReference>
<evidence type="ECO:0000313" key="4">
    <source>
        <dbReference type="EMBL" id="SHM59909.1"/>
    </source>
</evidence>
<dbReference type="PROSITE" id="PS50043">
    <property type="entry name" value="HTH_LUXR_2"/>
    <property type="match status" value="1"/>
</dbReference>
<evidence type="ECO:0000256" key="2">
    <source>
        <dbReference type="ARBA" id="ARBA00023163"/>
    </source>
</evidence>
<dbReference type="GO" id="GO:0006355">
    <property type="term" value="P:regulation of DNA-templated transcription"/>
    <property type="evidence" value="ECO:0007669"/>
    <property type="project" value="InterPro"/>
</dbReference>
<protein>
    <submittedName>
        <fullName evidence="4">Two-component system, NarL family, response regulator DegU</fullName>
    </submittedName>
</protein>
<dbReference type="InterPro" id="IPR011006">
    <property type="entry name" value="CheY-like_superfamily"/>
</dbReference>
<accession>A0A1M7K3Q3</accession>
<name>A0A1M7K3Q3_9BACI</name>
<dbReference type="CDD" id="cd06170">
    <property type="entry name" value="LuxR_C_like"/>
    <property type="match status" value="1"/>
</dbReference>
<feature type="domain" description="HTH luxR-type" evidence="3">
    <location>
        <begin position="139"/>
        <end position="204"/>
    </location>
</feature>
<dbReference type="Proteomes" id="UP000184184">
    <property type="component" value="Unassembled WGS sequence"/>
</dbReference>
<dbReference type="OrthoDB" id="2814434at2"/>
<reference evidence="4 5" key="1">
    <citation type="submission" date="2016-11" db="EMBL/GenBank/DDBJ databases">
        <authorList>
            <person name="Jaros S."/>
            <person name="Januszkiewicz K."/>
            <person name="Wedrychowicz H."/>
        </authorList>
    </citation>
    <scope>NUCLEOTIDE SEQUENCE [LARGE SCALE GENOMIC DNA]</scope>
    <source>
        <strain evidence="4 5">CGMCC 1.10681</strain>
    </source>
</reference>
<dbReference type="STRING" id="1027249.SAMN05216179_0565"/>
<dbReference type="GO" id="GO:0003677">
    <property type="term" value="F:DNA binding"/>
    <property type="evidence" value="ECO:0007669"/>
    <property type="project" value="InterPro"/>
</dbReference>
<dbReference type="SMART" id="SM00421">
    <property type="entry name" value="HTH_LUXR"/>
    <property type="match status" value="1"/>
</dbReference>
<dbReference type="Pfam" id="PF00196">
    <property type="entry name" value="GerE"/>
    <property type="match status" value="1"/>
</dbReference>
<dbReference type="Gene3D" id="1.10.10.10">
    <property type="entry name" value="Winged helix-like DNA-binding domain superfamily/Winged helix DNA-binding domain"/>
    <property type="match status" value="1"/>
</dbReference>
<dbReference type="AlphaFoldDB" id="A0A1M7K3Q3"/>
<dbReference type="PANTHER" id="PTHR45566:SF1">
    <property type="entry name" value="HTH-TYPE TRANSCRIPTIONAL REGULATOR YHJB-RELATED"/>
    <property type="match status" value="1"/>
</dbReference>
<sequence length="209" mass="24410">MRIAVIKEASIYREGLVGVLSNQLINYDVVAIEPNQLEKVDDYIIDLLIVDIDTETDVFSLIKRYSDKNKRVIIWTEDADHPELTNLFKMDLHGYFFNGMEKEELIHAIKKILLGGHYLHEDLTPILLGDYRQIHKRQVKRPVGVFTNREWEVMELLTQGYSNNRISKQLYITDKTVKNHISSILRKLEVPDRTNAVITALKNEWFQVS</sequence>
<gene>
    <name evidence="4" type="ORF">SAMN05216179_0565</name>
</gene>
<dbReference type="InterPro" id="IPR000792">
    <property type="entry name" value="Tscrpt_reg_LuxR_C"/>
</dbReference>
<keyword evidence="5" id="KW-1185">Reference proteome</keyword>
<organism evidence="4 5">
    <name type="scientific">Gracilibacillus kekensis</name>
    <dbReference type="NCBI Taxonomy" id="1027249"/>
    <lineage>
        <taxon>Bacteria</taxon>
        <taxon>Bacillati</taxon>
        <taxon>Bacillota</taxon>
        <taxon>Bacilli</taxon>
        <taxon>Bacillales</taxon>
        <taxon>Bacillaceae</taxon>
        <taxon>Gracilibacillus</taxon>
    </lineage>
</organism>
<dbReference type="SUPFAM" id="SSF46894">
    <property type="entry name" value="C-terminal effector domain of the bipartite response regulators"/>
    <property type="match status" value="1"/>
</dbReference>
<dbReference type="InterPro" id="IPR016032">
    <property type="entry name" value="Sig_transdc_resp-reg_C-effctor"/>
</dbReference>
<dbReference type="EMBL" id="FRCZ01000001">
    <property type="protein sequence ID" value="SHM59909.1"/>
    <property type="molecule type" value="Genomic_DNA"/>
</dbReference>
<keyword evidence="1" id="KW-0805">Transcription regulation</keyword>
<evidence type="ECO:0000259" key="3">
    <source>
        <dbReference type="PROSITE" id="PS50043"/>
    </source>
</evidence>